<feature type="domain" description="HTH tetR-type" evidence="5">
    <location>
        <begin position="21"/>
        <end position="81"/>
    </location>
</feature>
<protein>
    <submittedName>
        <fullName evidence="6">Transcriptional regulator, TetR family</fullName>
    </submittedName>
</protein>
<keyword evidence="1" id="KW-0805">Transcription regulation</keyword>
<dbReference type="STRING" id="474950.SAMN05421771_2140"/>
<gene>
    <name evidence="6" type="ORF">SAMN05421771_2140</name>
</gene>
<evidence type="ECO:0000256" key="2">
    <source>
        <dbReference type="ARBA" id="ARBA00023125"/>
    </source>
</evidence>
<dbReference type="Proteomes" id="UP000199024">
    <property type="component" value="Unassembled WGS sequence"/>
</dbReference>
<keyword evidence="7" id="KW-1185">Reference proteome</keyword>
<name>A0A1I6MA24_9BACT</name>
<dbReference type="OrthoDB" id="494991at2"/>
<dbReference type="PANTHER" id="PTHR30055:SF234">
    <property type="entry name" value="HTH-TYPE TRANSCRIPTIONAL REGULATOR BETI"/>
    <property type="match status" value="1"/>
</dbReference>
<accession>A0A1I6MA24</accession>
<dbReference type="RefSeq" id="WP_089839111.1">
    <property type="nucleotide sequence ID" value="NZ_FOZL01000001.1"/>
</dbReference>
<dbReference type="PANTHER" id="PTHR30055">
    <property type="entry name" value="HTH-TYPE TRANSCRIPTIONAL REGULATOR RUTR"/>
    <property type="match status" value="1"/>
</dbReference>
<keyword evidence="2 4" id="KW-0238">DNA-binding</keyword>
<organism evidence="6 7">
    <name type="scientific">Granulicella pectinivorans</name>
    <dbReference type="NCBI Taxonomy" id="474950"/>
    <lineage>
        <taxon>Bacteria</taxon>
        <taxon>Pseudomonadati</taxon>
        <taxon>Acidobacteriota</taxon>
        <taxon>Terriglobia</taxon>
        <taxon>Terriglobales</taxon>
        <taxon>Acidobacteriaceae</taxon>
        <taxon>Granulicella</taxon>
    </lineage>
</organism>
<dbReference type="InterPro" id="IPR009057">
    <property type="entry name" value="Homeodomain-like_sf"/>
</dbReference>
<dbReference type="Pfam" id="PF00440">
    <property type="entry name" value="TetR_N"/>
    <property type="match status" value="1"/>
</dbReference>
<feature type="DNA-binding region" description="H-T-H motif" evidence="4">
    <location>
        <begin position="44"/>
        <end position="63"/>
    </location>
</feature>
<dbReference type="InterPro" id="IPR050109">
    <property type="entry name" value="HTH-type_TetR-like_transc_reg"/>
</dbReference>
<dbReference type="InterPro" id="IPR041669">
    <property type="entry name" value="TetR_C_15"/>
</dbReference>
<dbReference type="GO" id="GO:0003700">
    <property type="term" value="F:DNA-binding transcription factor activity"/>
    <property type="evidence" value="ECO:0007669"/>
    <property type="project" value="TreeGrafter"/>
</dbReference>
<dbReference type="AlphaFoldDB" id="A0A1I6MA24"/>
<proteinExistence type="predicted"/>
<dbReference type="PRINTS" id="PR00455">
    <property type="entry name" value="HTHTETR"/>
</dbReference>
<evidence type="ECO:0000259" key="5">
    <source>
        <dbReference type="PROSITE" id="PS50977"/>
    </source>
</evidence>
<evidence type="ECO:0000313" key="7">
    <source>
        <dbReference type="Proteomes" id="UP000199024"/>
    </source>
</evidence>
<evidence type="ECO:0000313" key="6">
    <source>
        <dbReference type="EMBL" id="SFS12497.1"/>
    </source>
</evidence>
<dbReference type="GO" id="GO:0000976">
    <property type="term" value="F:transcription cis-regulatory region binding"/>
    <property type="evidence" value="ECO:0007669"/>
    <property type="project" value="TreeGrafter"/>
</dbReference>
<keyword evidence="3" id="KW-0804">Transcription</keyword>
<evidence type="ECO:0000256" key="1">
    <source>
        <dbReference type="ARBA" id="ARBA00023015"/>
    </source>
</evidence>
<dbReference type="EMBL" id="FOZL01000001">
    <property type="protein sequence ID" value="SFS12497.1"/>
    <property type="molecule type" value="Genomic_DNA"/>
</dbReference>
<dbReference type="Gene3D" id="1.10.357.10">
    <property type="entry name" value="Tetracycline Repressor, domain 2"/>
    <property type="match status" value="1"/>
</dbReference>
<evidence type="ECO:0000256" key="3">
    <source>
        <dbReference type="ARBA" id="ARBA00023163"/>
    </source>
</evidence>
<dbReference type="PROSITE" id="PS50977">
    <property type="entry name" value="HTH_TETR_2"/>
    <property type="match status" value="1"/>
</dbReference>
<dbReference type="SUPFAM" id="SSF46689">
    <property type="entry name" value="Homeodomain-like"/>
    <property type="match status" value="1"/>
</dbReference>
<sequence>MPTPTIDVFSPRKTPVQARSTASVEAILEATVQVLLSVGQEELTTTKVAHRAGVSVGTLYQYFPNKKALLQEVLTRHLDGVTKAVERVCREQRGQPLQVMATALIEGFLQAKMQSVATSAALYAVASDVDAARIVKTKGTRSLKAIAGMLESSCDAMTREPQRAAEMLYGAMVGVSRGLLESPAPGKIVAGVREELMFFACSYLEACRA</sequence>
<evidence type="ECO:0000256" key="4">
    <source>
        <dbReference type="PROSITE-ProRule" id="PRU00335"/>
    </source>
</evidence>
<dbReference type="Pfam" id="PF17918">
    <property type="entry name" value="TetR_C_15"/>
    <property type="match status" value="1"/>
</dbReference>
<reference evidence="6 7" key="1">
    <citation type="submission" date="2016-10" db="EMBL/GenBank/DDBJ databases">
        <authorList>
            <person name="de Groot N.N."/>
        </authorList>
    </citation>
    <scope>NUCLEOTIDE SEQUENCE [LARGE SCALE GENOMIC DNA]</scope>
    <source>
        <strain evidence="6 7">DSM 21001</strain>
    </source>
</reference>
<dbReference type="InterPro" id="IPR001647">
    <property type="entry name" value="HTH_TetR"/>
</dbReference>